<evidence type="ECO:0000313" key="2">
    <source>
        <dbReference type="EMBL" id="KXJ87030.1"/>
    </source>
</evidence>
<dbReference type="Gene3D" id="1.25.40.20">
    <property type="entry name" value="Ankyrin repeat-containing domain"/>
    <property type="match status" value="1"/>
</dbReference>
<name>A0A136IQ38_9PEZI</name>
<dbReference type="EMBL" id="KQ964264">
    <property type="protein sequence ID" value="KXJ87030.1"/>
    <property type="molecule type" value="Genomic_DNA"/>
</dbReference>
<dbReference type="SUPFAM" id="SSF48403">
    <property type="entry name" value="Ankyrin repeat"/>
    <property type="match status" value="1"/>
</dbReference>
<feature type="compositionally biased region" description="Low complexity" evidence="1">
    <location>
        <begin position="272"/>
        <end position="291"/>
    </location>
</feature>
<sequence>MHKLATELVELIGHQLGDGDLARLLICSRKLHQVLEPMLYSSTRQKDLAMESGCTRGNLSMIRKAVVYGAAASVVQASTSAAPRLTLFLAAKSGHAKAFHLLVEELGAGLGSAAEMIHDTVIPPGQDPFPGQIRKVMACVARPEMLGCLQLLLDRGLDGRISQLHGPQVAQPLAIAIHSGAPLSLAALLVGHGADPNLLTQKTARARWTYTTPLSAAVETGSLALVDGLVRLGAVPDWRPGRCAVVCVEPTHYPLYAAIKALASACNSNNNNPINTPSGPTSSSSTSGDSPQRQSPGRGGLGLNSRALADVQFLVEDLGADLTRNPHEMPPNLERHLKSKHWIPDGTPGYVEMLLDRCGVHQLAKDPGFAQLVEYIIKNGGAVSRGDKLGIKRMFRKHDLERDREPGGNVARCQEGRNGAHGSEVLEAWKRCKALLLNYVSVDPHDYCIFND</sequence>
<keyword evidence="3" id="KW-1185">Reference proteome</keyword>
<evidence type="ECO:0000256" key="1">
    <source>
        <dbReference type="SAM" id="MobiDB-lite"/>
    </source>
</evidence>
<dbReference type="Proteomes" id="UP000070501">
    <property type="component" value="Unassembled WGS sequence"/>
</dbReference>
<dbReference type="STRING" id="196109.A0A136IQ38"/>
<reference evidence="3" key="1">
    <citation type="submission" date="2016-02" db="EMBL/GenBank/DDBJ databases">
        <title>Draft genome sequence of Microdochium bolleyi, a fungal endophyte of beachgrass.</title>
        <authorList>
            <consortium name="DOE Joint Genome Institute"/>
            <person name="David A.S."/>
            <person name="May G."/>
            <person name="Haridas S."/>
            <person name="Lim J."/>
            <person name="Wang M."/>
            <person name="Labutti K."/>
            <person name="Lipzen A."/>
            <person name="Barry K."/>
            <person name="Grigoriev I.V."/>
        </authorList>
    </citation>
    <scope>NUCLEOTIDE SEQUENCE [LARGE SCALE GENOMIC DNA]</scope>
    <source>
        <strain evidence="3">J235TASD1</strain>
    </source>
</reference>
<proteinExistence type="predicted"/>
<protein>
    <submittedName>
        <fullName evidence="2">Uncharacterized protein</fullName>
    </submittedName>
</protein>
<feature type="region of interest" description="Disordered" evidence="1">
    <location>
        <begin position="272"/>
        <end position="302"/>
    </location>
</feature>
<dbReference type="AlphaFoldDB" id="A0A136IQ38"/>
<dbReference type="InterPro" id="IPR036770">
    <property type="entry name" value="Ankyrin_rpt-contain_sf"/>
</dbReference>
<accession>A0A136IQ38</accession>
<evidence type="ECO:0000313" key="3">
    <source>
        <dbReference type="Proteomes" id="UP000070501"/>
    </source>
</evidence>
<dbReference type="InParanoid" id="A0A136IQ38"/>
<organism evidence="2 3">
    <name type="scientific">Microdochium bolleyi</name>
    <dbReference type="NCBI Taxonomy" id="196109"/>
    <lineage>
        <taxon>Eukaryota</taxon>
        <taxon>Fungi</taxon>
        <taxon>Dikarya</taxon>
        <taxon>Ascomycota</taxon>
        <taxon>Pezizomycotina</taxon>
        <taxon>Sordariomycetes</taxon>
        <taxon>Xylariomycetidae</taxon>
        <taxon>Xylariales</taxon>
        <taxon>Microdochiaceae</taxon>
        <taxon>Microdochium</taxon>
    </lineage>
</organism>
<gene>
    <name evidence="2" type="ORF">Micbo1qcDRAFT_218234</name>
</gene>